<evidence type="ECO:0000313" key="2">
    <source>
        <dbReference type="Proteomes" id="UP000694845"/>
    </source>
</evidence>
<dbReference type="GO" id="GO:0036064">
    <property type="term" value="C:ciliary basal body"/>
    <property type="evidence" value="ECO:0007669"/>
    <property type="project" value="InterPro"/>
</dbReference>
<evidence type="ECO:0000256" key="1">
    <source>
        <dbReference type="SAM" id="MobiDB-lite"/>
    </source>
</evidence>
<dbReference type="GO" id="GO:0032053">
    <property type="term" value="P:ciliary basal body organization"/>
    <property type="evidence" value="ECO:0007669"/>
    <property type="project" value="TreeGrafter"/>
</dbReference>
<evidence type="ECO:0000313" key="3">
    <source>
        <dbReference type="RefSeq" id="XP_022091950.1"/>
    </source>
</evidence>
<dbReference type="PANTHER" id="PTHR31691">
    <property type="entry name" value="ROTATIN"/>
    <property type="match status" value="1"/>
</dbReference>
<name>A0A8B7YHT6_ACAPL</name>
<dbReference type="OrthoDB" id="428850at2759"/>
<dbReference type="InterPro" id="IPR011989">
    <property type="entry name" value="ARM-like"/>
</dbReference>
<dbReference type="Gene3D" id="1.25.10.10">
    <property type="entry name" value="Leucine-rich Repeat Variant"/>
    <property type="match status" value="1"/>
</dbReference>
<dbReference type="RefSeq" id="XP_022091950.1">
    <property type="nucleotide sequence ID" value="XM_022236258.1"/>
</dbReference>
<sequence>MAAASVGVKQCCRQGEDMMLHLLQGQHLMGCTTWSMFLQACVPVLPVLQALVSEKSPLSNCIVGLLQPTFSRTESKEFEMLSHLEKLRGSLRLLFCQDQCVRLEGAKAVMYYLTQETSSSLKLPSVDTYTLNDIADLLLFDHAVHLDVQNSGRSVFQVEGLYQVFHIFTATDTEASLRKSALEQIAIILQDGTLHKAFLSQGGLDKVLDCMKKATMSADETRQEMLPMIPACLCILRHILHEDPSLRHELAHQDYIYYLLIRAGLLCYPDCRARYHTAHVTVLLLFDEVASLTVSEHQLVNQFTLPKCVSQKFKLPFRCMTAKSQSPYRKAYSSADDPLNKSCIAWRMLRIAWNVAWYGGIQSLMDRIESGLLKESHPSFNSKIALTAEDKLLLRCSHSTTSLKQCLQSVCQASSHYTVKVSLWRLALWLLTNMLMHNVGETDRGRPDITEFLLQLEFRKALDRFIGVVPVSVDDKILLTEVLSFIVLLMKSLSPKPSCTDFLHWLGNVSCSPKSVLIGLLTNSKPEDREVERQDNQRHGEVESSADRTLHKQLVTFFGCYIQCLPLSGEAWRRKTGFLGGCLTHGLLLSLNSADAAHFYDLPSLENTLHCLVHVTARPGWSLDWRDGDSLSLCQHLLNSLLEVISAFHVGRGGTAMSYMGKGVTKSAAVCLCHLAHEMANRAHQKNWSTEWFYTRQRQEGLAEIGLGWLIPLWSNRDPEVRAAGLGIAAVLSSSESGRVTMTKGCQHLPGGLWAVALGVLSDQSECSIVRRQAALLFVNLLSERLPEGDSESHNDRKETWIGPLVHDQQSQLCLSGLPGLHALMEHYNIYQGLKASLNHFYGQATIQPVSIVEESTTASSSIASGLSTATTPDLGSCQSYSSFTSPDIVGQTELINDPQVFSASADSFGLSASSLLTLLSNQGSSKSSSSQSARGALTIPNTSGRYVSVVTPSLVSSICRLLHNLLALSPQDTVVSIDRESILSTLIRLVDVDGICSLLHHLALSPGPKHNKTYLQLVSHLSMCCDIFRLFQAYKQSQNQCKQAASLDDKSVFMLGCRVLSLSSTDATDSDIWKQIHEVWETVLMFMVTHLTLYSHVGRQDISSAILSHWASITGAIIHIMKSPVASSTRIVALNFLANFLNKMHGRRGKEVWKEETEPSSQDDGEDANGDDMMTASFSLDDERKDAGCETSSGSLLCSVLLQAFDGTLSRTLDSIGALNEKTNVIYALRNLLAISHQAKKTAVKNGLIESVLDSMQHTHAKLNVECLQHPRPAAKKKEEPLLTQLIGQMSLLQNCLCNNQEAKINSLEAGLTSVLLKLWSWSILDKRLLAATLSLLATYTANCIPACTSLAQCHPGQSGSSLLHRIIQQIDSEKKQVTGQSRDSQQQIKGLFVTLSNSIISAECRNALWKSGFLQTFSQVCTQRKQTCRGGPLTGKQLSAVLWLQLLANLTLSPEGQQMVMRIPDVLELLFVLGESVDDDVSNLATLTLHNLCFLSANKPKLLASEKILPFFEKKLNCGNRSAQNMVVNALWALLYESQKAKAILKSSTVCQWLIDAQCQTSISSLQPLTLSSRGQSGQDNDLHQNLSSVLALMID</sequence>
<proteinExistence type="predicted"/>
<dbReference type="GO" id="GO:0005814">
    <property type="term" value="C:centriole"/>
    <property type="evidence" value="ECO:0007669"/>
    <property type="project" value="TreeGrafter"/>
</dbReference>
<feature type="region of interest" description="Disordered" evidence="1">
    <location>
        <begin position="1150"/>
        <end position="1175"/>
    </location>
</feature>
<dbReference type="SUPFAM" id="SSF48371">
    <property type="entry name" value="ARM repeat"/>
    <property type="match status" value="2"/>
</dbReference>
<reference evidence="3" key="1">
    <citation type="submission" date="2025-08" db="UniProtKB">
        <authorList>
            <consortium name="RefSeq"/>
        </authorList>
    </citation>
    <scope>IDENTIFICATION</scope>
</reference>
<dbReference type="InterPro" id="IPR030791">
    <property type="entry name" value="Rotatin"/>
</dbReference>
<protein>
    <submittedName>
        <fullName evidence="3">Rotatin-like isoform X1</fullName>
    </submittedName>
</protein>
<dbReference type="GO" id="GO:0010457">
    <property type="term" value="P:centriole-centriole cohesion"/>
    <property type="evidence" value="ECO:0007669"/>
    <property type="project" value="TreeGrafter"/>
</dbReference>
<dbReference type="InterPro" id="IPR016024">
    <property type="entry name" value="ARM-type_fold"/>
</dbReference>
<dbReference type="GO" id="GO:0007099">
    <property type="term" value="P:centriole replication"/>
    <property type="evidence" value="ECO:0007669"/>
    <property type="project" value="TreeGrafter"/>
</dbReference>
<feature type="compositionally biased region" description="Acidic residues" evidence="1">
    <location>
        <begin position="1162"/>
        <end position="1171"/>
    </location>
</feature>
<dbReference type="Proteomes" id="UP000694845">
    <property type="component" value="Unplaced"/>
</dbReference>
<dbReference type="KEGG" id="aplc:110980011"/>
<accession>A0A8B7YHT6</accession>
<keyword evidence="2" id="KW-1185">Reference proteome</keyword>
<dbReference type="CTD" id="25914"/>
<dbReference type="PANTHER" id="PTHR31691:SF1">
    <property type="entry name" value="ROTATIN"/>
    <property type="match status" value="1"/>
</dbReference>
<gene>
    <name evidence="3" type="primary">LOC110980011</name>
</gene>
<organism evidence="2 3">
    <name type="scientific">Acanthaster planci</name>
    <name type="common">Crown-of-thorns starfish</name>
    <dbReference type="NCBI Taxonomy" id="133434"/>
    <lineage>
        <taxon>Eukaryota</taxon>
        <taxon>Metazoa</taxon>
        <taxon>Echinodermata</taxon>
        <taxon>Eleutherozoa</taxon>
        <taxon>Asterozoa</taxon>
        <taxon>Asteroidea</taxon>
        <taxon>Valvatacea</taxon>
        <taxon>Valvatida</taxon>
        <taxon>Acanthasteridae</taxon>
        <taxon>Acanthaster</taxon>
    </lineage>
</organism>
<dbReference type="GO" id="GO:0005813">
    <property type="term" value="C:centrosome"/>
    <property type="evidence" value="ECO:0007669"/>
    <property type="project" value="InterPro"/>
</dbReference>
<dbReference type="GeneID" id="110980011"/>